<name>A0A221NV32_9ACTN</name>
<dbReference type="Proteomes" id="UP000031501">
    <property type="component" value="Chromosome"/>
</dbReference>
<comment type="subcellular location">
    <subcellularLocation>
        <location evidence="1 6">Membrane</location>
        <topology evidence="1 6">Multi-pass membrane protein</topology>
    </subcellularLocation>
</comment>
<keyword evidence="2 6" id="KW-0813">Transport</keyword>
<dbReference type="GO" id="GO:0005315">
    <property type="term" value="F:phosphate transmembrane transporter activity"/>
    <property type="evidence" value="ECO:0007669"/>
    <property type="project" value="InterPro"/>
</dbReference>
<keyword evidence="6" id="KW-0592">Phosphate transport</keyword>
<gene>
    <name evidence="7" type="ORF">LK07_07310</name>
</gene>
<dbReference type="RefSeq" id="WP_039655302.1">
    <property type="nucleotide sequence ID" value="NZ_CP021080.1"/>
</dbReference>
<feature type="transmembrane region" description="Helical" evidence="6">
    <location>
        <begin position="81"/>
        <end position="101"/>
    </location>
</feature>
<dbReference type="EMBL" id="CP022433">
    <property type="protein sequence ID" value="ASN23863.1"/>
    <property type="molecule type" value="Genomic_DNA"/>
</dbReference>
<keyword evidence="8" id="KW-1185">Reference proteome</keyword>
<dbReference type="STRING" id="1355015.LK06_006205"/>
<evidence type="ECO:0000256" key="6">
    <source>
        <dbReference type="RuleBase" id="RU363058"/>
    </source>
</evidence>
<evidence type="ECO:0000313" key="7">
    <source>
        <dbReference type="EMBL" id="ASN23863.1"/>
    </source>
</evidence>
<reference evidence="7 8" key="1">
    <citation type="submission" date="2017-07" db="EMBL/GenBank/DDBJ databases">
        <title>Genome sequence of Streptomyces pluripotens MUSC 137T.</title>
        <authorList>
            <person name="Ser H.-L."/>
            <person name="Lee L.-H."/>
        </authorList>
    </citation>
    <scope>NUCLEOTIDE SEQUENCE [LARGE SCALE GENOMIC DNA]</scope>
    <source>
        <strain evidence="7 8">MUSC 137</strain>
    </source>
</reference>
<dbReference type="Pfam" id="PF01384">
    <property type="entry name" value="PHO4"/>
    <property type="match status" value="1"/>
</dbReference>
<evidence type="ECO:0000256" key="4">
    <source>
        <dbReference type="ARBA" id="ARBA00022989"/>
    </source>
</evidence>
<keyword evidence="5 6" id="KW-0472">Membrane</keyword>
<dbReference type="KEGG" id="splu:LK06_006205"/>
<feature type="transmembrane region" description="Helical" evidence="6">
    <location>
        <begin position="135"/>
        <end position="153"/>
    </location>
</feature>
<evidence type="ECO:0000256" key="1">
    <source>
        <dbReference type="ARBA" id="ARBA00004141"/>
    </source>
</evidence>
<dbReference type="GO" id="GO:0016020">
    <property type="term" value="C:membrane"/>
    <property type="evidence" value="ECO:0007669"/>
    <property type="project" value="UniProtKB-SubCell"/>
</dbReference>
<proteinExistence type="inferred from homology"/>
<evidence type="ECO:0000256" key="3">
    <source>
        <dbReference type="ARBA" id="ARBA00022692"/>
    </source>
</evidence>
<keyword evidence="4 6" id="KW-1133">Transmembrane helix</keyword>
<feature type="transmembrane region" description="Helical" evidence="6">
    <location>
        <begin position="332"/>
        <end position="352"/>
    </location>
</feature>
<dbReference type="AlphaFoldDB" id="A0A221NV32"/>
<dbReference type="PANTHER" id="PTHR11101">
    <property type="entry name" value="PHOSPHATE TRANSPORTER"/>
    <property type="match status" value="1"/>
</dbReference>
<dbReference type="GO" id="GO:0035435">
    <property type="term" value="P:phosphate ion transmembrane transport"/>
    <property type="evidence" value="ECO:0007669"/>
    <property type="project" value="TreeGrafter"/>
</dbReference>
<dbReference type="OrthoDB" id="9779554at2"/>
<dbReference type="InterPro" id="IPR001204">
    <property type="entry name" value="Phos_transporter"/>
</dbReference>
<feature type="transmembrane region" description="Helical" evidence="6">
    <location>
        <begin position="44"/>
        <end position="61"/>
    </location>
</feature>
<feature type="transmembrane region" description="Helical" evidence="6">
    <location>
        <begin position="198"/>
        <end position="215"/>
    </location>
</feature>
<evidence type="ECO:0000313" key="8">
    <source>
        <dbReference type="Proteomes" id="UP000031501"/>
    </source>
</evidence>
<protein>
    <recommendedName>
        <fullName evidence="6">Phosphate transporter</fullName>
    </recommendedName>
</protein>
<feature type="transmembrane region" description="Helical" evidence="6">
    <location>
        <begin position="108"/>
        <end position="129"/>
    </location>
</feature>
<dbReference type="PANTHER" id="PTHR11101:SF54">
    <property type="entry name" value="LOW-AFFINITY INORGANIC PHOSPHATE TRANSPORTER-RELATED"/>
    <property type="match status" value="1"/>
</dbReference>
<feature type="transmembrane region" description="Helical" evidence="6">
    <location>
        <begin position="221"/>
        <end position="242"/>
    </location>
</feature>
<evidence type="ECO:0000256" key="2">
    <source>
        <dbReference type="ARBA" id="ARBA00022448"/>
    </source>
</evidence>
<accession>A0A221NV32</accession>
<feature type="transmembrane region" description="Helical" evidence="6">
    <location>
        <begin position="6"/>
        <end position="24"/>
    </location>
</feature>
<keyword evidence="3 6" id="KW-0812">Transmembrane</keyword>
<evidence type="ECO:0000256" key="5">
    <source>
        <dbReference type="ARBA" id="ARBA00023136"/>
    </source>
</evidence>
<sequence length="419" mass="41847">MESFSLILAIVVVTALAFDFTNGFHDTANAMATTISTGAMKPKIAVAMSAVLNLVGAFLSVEVANTISKGLVDETGIRPEVIFAALVGAILWNLVTWLVGLPSSSSHALMGGLIGAAVASAGFGAVHGGVLVTKVLLPAVAAPVVAGVAAMLATRFSYGIGSKAETEGEATRKGYRAGQIASAGLVSLAHGTNDAQKTMGIITLALIAGGAIAPGSNPPTWVILSAGLAIALGTYIGGWRIIRTMGKGLTDLEPRQGFAAQTSAATAILASSHLGFSLSTTHVVSGSVMGAGLGRKGGVVRWSTATRMTVAWVLTLPAAALVGAGAESITDLGNWGTAAVAVFLVAASTAIWKISRREVVNHTNVVEDDSEPAGVVTTAIAAVTPPPAGPVTEDLTATIAAPVAESTSAAPATPPTAAV</sequence>
<organism evidence="7 8">
    <name type="scientific">Streptomyces pluripotens</name>
    <dbReference type="NCBI Taxonomy" id="1355015"/>
    <lineage>
        <taxon>Bacteria</taxon>
        <taxon>Bacillati</taxon>
        <taxon>Actinomycetota</taxon>
        <taxon>Actinomycetes</taxon>
        <taxon>Kitasatosporales</taxon>
        <taxon>Streptomycetaceae</taxon>
        <taxon>Streptomyces</taxon>
    </lineage>
</organism>
<comment type="similarity">
    <text evidence="6">Belongs to the inorganic phosphate transporter (PiT) (TC 2.A.20) family.</text>
</comment>
<feature type="transmembrane region" description="Helical" evidence="6">
    <location>
        <begin position="305"/>
        <end position="326"/>
    </location>
</feature>